<dbReference type="InterPro" id="IPR036259">
    <property type="entry name" value="MFS_trans_sf"/>
</dbReference>
<keyword evidence="5 6" id="KW-0472">Membrane</keyword>
<dbReference type="SUPFAM" id="SSF103473">
    <property type="entry name" value="MFS general substrate transporter"/>
    <property type="match status" value="1"/>
</dbReference>
<sequence length="398" mass="41911">MKKTLVTQIMLALGVFGIITTEIGIVGVLPELAKRSDISISQAGLLVGVFALVVAVSGPFGVLIASRFNSRAVLLITMAAFALSNVVYAVSDNFPLLVVFRIIPALLHPIYFSVALALATTLEQPNRPDSGAARVFAGVTVGFAFGVPALSFCANHFSLSAAFAAVTLVNIIAFIGIAMWVPSMPADNKMTYGHQLKILTRPRVWAQVIIVALVFAVMFSSYSYFADYLTGVSGIPATIVGGLLLVFGLIMIAGNFIFARLIRASLAGTLLAFLALYLLLYLIIVLVAPSAWAVALLVLPWSLIDSGGLILGQSLIAKEATDAPTFGNSLFVSASNIGVTLGSVLGAVQIAWTGTRSLMLVGIALTLLALLAVTWSRTLRPREASTVSAQEEHQDAAS</sequence>
<evidence type="ECO:0000256" key="5">
    <source>
        <dbReference type="ARBA" id="ARBA00023136"/>
    </source>
</evidence>
<reference evidence="9" key="1">
    <citation type="journal article" date="2008" name="J. Bacteriol.">
        <title>Genome sequence of the fish pathogen Renibacterium salmoninarum suggests reductive evolution away from an environmental Arthrobacter ancestor.</title>
        <authorList>
            <person name="Wiens G.D."/>
            <person name="Rockey D.D."/>
            <person name="Wu Z."/>
            <person name="Chang J."/>
            <person name="Levy R."/>
            <person name="Crane S."/>
            <person name="Chen D.S."/>
            <person name="Capri G.R."/>
            <person name="Burnett J.R."/>
            <person name="Sudheesh P.S."/>
            <person name="Schipma M.J."/>
            <person name="Burd H."/>
            <person name="Bhattacharyya A."/>
            <person name="Rhodes L.D."/>
            <person name="Kaul R."/>
            <person name="Strom M.S."/>
        </authorList>
    </citation>
    <scope>NUCLEOTIDE SEQUENCE [LARGE SCALE GENOMIC DNA]</scope>
    <source>
        <strain evidence="9">ATCC 33209 / DSM 20767 / JCM 11484 / NBRC 15589 / NCIMB 2235</strain>
    </source>
</reference>
<dbReference type="AlphaFoldDB" id="A9WUK8"/>
<feature type="transmembrane region" description="Helical" evidence="6">
    <location>
        <begin position="96"/>
        <end position="119"/>
    </location>
</feature>
<keyword evidence="2" id="KW-1003">Cell membrane</keyword>
<proteinExistence type="predicted"/>
<feature type="transmembrane region" description="Helical" evidence="6">
    <location>
        <begin position="270"/>
        <end position="292"/>
    </location>
</feature>
<evidence type="ECO:0000313" key="8">
    <source>
        <dbReference type="EMBL" id="ABY24879.1"/>
    </source>
</evidence>
<feature type="transmembrane region" description="Helical" evidence="6">
    <location>
        <begin position="358"/>
        <end position="375"/>
    </location>
</feature>
<comment type="subcellular location">
    <subcellularLocation>
        <location evidence="1">Cell membrane</location>
        <topology evidence="1">Multi-pass membrane protein</topology>
    </subcellularLocation>
</comment>
<keyword evidence="3 6" id="KW-0812">Transmembrane</keyword>
<feature type="domain" description="Major facilitator superfamily (MFS) profile" evidence="7">
    <location>
        <begin position="5"/>
        <end position="380"/>
    </location>
</feature>
<dbReference type="RefSeq" id="WP_012246521.1">
    <property type="nucleotide sequence ID" value="NC_010168.1"/>
</dbReference>
<evidence type="ECO:0000313" key="9">
    <source>
        <dbReference type="Proteomes" id="UP000002007"/>
    </source>
</evidence>
<dbReference type="Pfam" id="PF07690">
    <property type="entry name" value="MFS_1"/>
    <property type="match status" value="1"/>
</dbReference>
<feature type="transmembrane region" description="Helical" evidence="6">
    <location>
        <begin position="131"/>
        <end position="151"/>
    </location>
</feature>
<feature type="transmembrane region" description="Helical" evidence="6">
    <location>
        <begin position="42"/>
        <end position="65"/>
    </location>
</feature>
<dbReference type="eggNOG" id="COG2814">
    <property type="taxonomic scope" value="Bacteria"/>
</dbReference>
<evidence type="ECO:0000256" key="2">
    <source>
        <dbReference type="ARBA" id="ARBA00022475"/>
    </source>
</evidence>
<feature type="transmembrane region" description="Helical" evidence="6">
    <location>
        <begin position="329"/>
        <end position="352"/>
    </location>
</feature>
<dbReference type="InterPro" id="IPR050189">
    <property type="entry name" value="MFS_Efflux_Transporters"/>
</dbReference>
<feature type="transmembrane region" description="Helical" evidence="6">
    <location>
        <begin position="237"/>
        <end position="258"/>
    </location>
</feature>
<evidence type="ECO:0000259" key="7">
    <source>
        <dbReference type="PROSITE" id="PS50850"/>
    </source>
</evidence>
<dbReference type="GO" id="GO:0022857">
    <property type="term" value="F:transmembrane transporter activity"/>
    <property type="evidence" value="ECO:0007669"/>
    <property type="project" value="InterPro"/>
</dbReference>
<name>A9WUK8_RENSM</name>
<feature type="transmembrane region" description="Helical" evidence="6">
    <location>
        <begin position="9"/>
        <end position="30"/>
    </location>
</feature>
<keyword evidence="4 6" id="KW-1133">Transmembrane helix</keyword>
<dbReference type="STRING" id="288705.RSal33209_3161"/>
<evidence type="ECO:0000256" key="6">
    <source>
        <dbReference type="SAM" id="Phobius"/>
    </source>
</evidence>
<dbReference type="PROSITE" id="PS50850">
    <property type="entry name" value="MFS"/>
    <property type="match status" value="1"/>
</dbReference>
<protein>
    <submittedName>
        <fullName evidence="8">Chloramphenicol resistance protein</fullName>
    </submittedName>
</protein>
<gene>
    <name evidence="8" type="ordered locus">RSal33209_3161</name>
</gene>
<feature type="transmembrane region" description="Helical" evidence="6">
    <location>
        <begin position="157"/>
        <end position="183"/>
    </location>
</feature>
<dbReference type="EMBL" id="CP000910">
    <property type="protein sequence ID" value="ABY24879.1"/>
    <property type="molecule type" value="Genomic_DNA"/>
</dbReference>
<evidence type="ECO:0000256" key="1">
    <source>
        <dbReference type="ARBA" id="ARBA00004651"/>
    </source>
</evidence>
<dbReference type="PANTHER" id="PTHR43124">
    <property type="entry name" value="PURINE EFFLUX PUMP PBUE"/>
    <property type="match status" value="1"/>
</dbReference>
<dbReference type="Proteomes" id="UP000002007">
    <property type="component" value="Chromosome"/>
</dbReference>
<dbReference type="HOGENOM" id="CLU_001265_61_0_11"/>
<evidence type="ECO:0000256" key="4">
    <source>
        <dbReference type="ARBA" id="ARBA00022989"/>
    </source>
</evidence>
<dbReference type="InterPro" id="IPR011701">
    <property type="entry name" value="MFS"/>
</dbReference>
<dbReference type="PANTHER" id="PTHR43124:SF3">
    <property type="entry name" value="CHLORAMPHENICOL EFFLUX PUMP RV0191"/>
    <property type="match status" value="1"/>
</dbReference>
<feature type="transmembrane region" description="Helical" evidence="6">
    <location>
        <begin position="298"/>
        <end position="317"/>
    </location>
</feature>
<feature type="transmembrane region" description="Helical" evidence="6">
    <location>
        <begin position="72"/>
        <end position="90"/>
    </location>
</feature>
<accession>A9WUK8</accession>
<dbReference type="GO" id="GO:0005886">
    <property type="term" value="C:plasma membrane"/>
    <property type="evidence" value="ECO:0007669"/>
    <property type="project" value="UniProtKB-SubCell"/>
</dbReference>
<feature type="transmembrane region" description="Helical" evidence="6">
    <location>
        <begin position="204"/>
        <end position="225"/>
    </location>
</feature>
<dbReference type="KEGG" id="rsa:RSal33209_3161"/>
<evidence type="ECO:0000256" key="3">
    <source>
        <dbReference type="ARBA" id="ARBA00022692"/>
    </source>
</evidence>
<dbReference type="Gene3D" id="1.20.1250.20">
    <property type="entry name" value="MFS general substrate transporter like domains"/>
    <property type="match status" value="2"/>
</dbReference>
<dbReference type="CDD" id="cd17324">
    <property type="entry name" value="MFS_NepI_like"/>
    <property type="match status" value="1"/>
</dbReference>
<keyword evidence="9" id="KW-1185">Reference proteome</keyword>
<organism evidence="8 9">
    <name type="scientific">Renibacterium salmoninarum (strain ATCC 33209 / DSM 20767 / JCM 11484 / NBRC 15589 / NCIMB 2235)</name>
    <dbReference type="NCBI Taxonomy" id="288705"/>
    <lineage>
        <taxon>Bacteria</taxon>
        <taxon>Bacillati</taxon>
        <taxon>Actinomycetota</taxon>
        <taxon>Actinomycetes</taxon>
        <taxon>Micrococcales</taxon>
        <taxon>Micrococcaceae</taxon>
        <taxon>Renibacterium</taxon>
    </lineage>
</organism>
<dbReference type="InterPro" id="IPR020846">
    <property type="entry name" value="MFS_dom"/>
</dbReference>